<sequence>MKENSTEYSTIKRRQFLKSTLIGSISLTCIPPLYSYTQKKLDYSLELNVPTKLFDGERCWCHPRAGIVPGSKDTDTPSIVMTINKLDLAGSDVFYGMYGLLTNNLGKEWTNPKELKTLAPKFEIIDGIRRPVAVSDFWPKWHNTTKTLLGVGHTVVYTPNWKVANPRPRSTAYSIYDIEKGEWGNWQKLEMPDKEKFYNAGAGCVQRYDLKNGDIFLPIYFRPKGKNSRVTVCKCSYDGKKLKYLAHGTELELNNETRGLGEPSLTKFKSDFFLTIRNDKKSFVARSKDGLHYDTYQTWKFDDGTELGSYNTQQHWLTHSEGLFLVYTRKGADNDHVFRHRAPLFMAEVDPEKLCVIKATEQILVPERGARLGNFGVTHISPGESWVTVSEWMQPEGVEKYGSDGSVFVAKIKWNHPNCLFS</sequence>
<dbReference type="InterPro" id="IPR036278">
    <property type="entry name" value="Sialidase_sf"/>
</dbReference>
<dbReference type="OrthoDB" id="833750at2"/>
<dbReference type="CDD" id="cd15482">
    <property type="entry name" value="Sialidase_non-viral"/>
    <property type="match status" value="1"/>
</dbReference>
<protein>
    <submittedName>
        <fullName evidence="1">Exo-alpha-sialidase</fullName>
    </submittedName>
</protein>
<evidence type="ECO:0000313" key="2">
    <source>
        <dbReference type="Proteomes" id="UP000267585"/>
    </source>
</evidence>
<name>A0A3S0BUI7_9FLAO</name>
<dbReference type="EMBL" id="RQPJ01000021">
    <property type="protein sequence ID" value="RTE51890.1"/>
    <property type="molecule type" value="Genomic_DNA"/>
</dbReference>
<keyword evidence="2" id="KW-1185">Reference proteome</keyword>
<dbReference type="Proteomes" id="UP000267585">
    <property type="component" value="Unassembled WGS sequence"/>
</dbReference>
<proteinExistence type="predicted"/>
<gene>
    <name evidence="1" type="ORF">EHW67_16940</name>
</gene>
<organism evidence="1 2">
    <name type="scientific">Arenibacter aquaticus</name>
    <dbReference type="NCBI Taxonomy" id="2489054"/>
    <lineage>
        <taxon>Bacteria</taxon>
        <taxon>Pseudomonadati</taxon>
        <taxon>Bacteroidota</taxon>
        <taxon>Flavobacteriia</taxon>
        <taxon>Flavobacteriales</taxon>
        <taxon>Flavobacteriaceae</taxon>
        <taxon>Arenibacter</taxon>
    </lineage>
</organism>
<reference evidence="1 2" key="1">
    <citation type="submission" date="2018-11" db="EMBL/GenBank/DDBJ databases">
        <title>Arenibacter aquaticus sp.nov., a marine bacterium isolated from surface seawater in the South China Sea.</title>
        <authorList>
            <person name="Guo J."/>
            <person name="Sun J."/>
        </authorList>
    </citation>
    <scope>NUCLEOTIDE SEQUENCE [LARGE SCALE GENOMIC DNA]</scope>
    <source>
        <strain evidence="1 2">GUO666</strain>
    </source>
</reference>
<dbReference type="RefSeq" id="WP_126163574.1">
    <property type="nucleotide sequence ID" value="NZ_RQPJ01000021.1"/>
</dbReference>
<dbReference type="SUPFAM" id="SSF50939">
    <property type="entry name" value="Sialidases"/>
    <property type="match status" value="1"/>
</dbReference>
<evidence type="ECO:0000313" key="1">
    <source>
        <dbReference type="EMBL" id="RTE51890.1"/>
    </source>
</evidence>
<dbReference type="Gene3D" id="2.120.10.10">
    <property type="match status" value="1"/>
</dbReference>
<dbReference type="AlphaFoldDB" id="A0A3S0BUI7"/>
<accession>A0A3S0BUI7</accession>
<comment type="caution">
    <text evidence="1">The sequence shown here is derived from an EMBL/GenBank/DDBJ whole genome shotgun (WGS) entry which is preliminary data.</text>
</comment>